<reference evidence="2" key="1">
    <citation type="journal article" date="2023" name="Front. Plant Sci.">
        <title>Chromosomal-level genome assembly of Melastoma candidum provides insights into trichome evolution.</title>
        <authorList>
            <person name="Zhong Y."/>
            <person name="Wu W."/>
            <person name="Sun C."/>
            <person name="Zou P."/>
            <person name="Liu Y."/>
            <person name="Dai S."/>
            <person name="Zhou R."/>
        </authorList>
    </citation>
    <scope>NUCLEOTIDE SEQUENCE [LARGE SCALE GENOMIC DNA]</scope>
</reference>
<protein>
    <submittedName>
        <fullName evidence="1">Uncharacterized protein</fullName>
    </submittedName>
</protein>
<accession>A0ACB9NS69</accession>
<organism evidence="1 2">
    <name type="scientific">Melastoma candidum</name>
    <dbReference type="NCBI Taxonomy" id="119954"/>
    <lineage>
        <taxon>Eukaryota</taxon>
        <taxon>Viridiplantae</taxon>
        <taxon>Streptophyta</taxon>
        <taxon>Embryophyta</taxon>
        <taxon>Tracheophyta</taxon>
        <taxon>Spermatophyta</taxon>
        <taxon>Magnoliopsida</taxon>
        <taxon>eudicotyledons</taxon>
        <taxon>Gunneridae</taxon>
        <taxon>Pentapetalae</taxon>
        <taxon>rosids</taxon>
        <taxon>malvids</taxon>
        <taxon>Myrtales</taxon>
        <taxon>Melastomataceae</taxon>
        <taxon>Melastomatoideae</taxon>
        <taxon>Melastomateae</taxon>
        <taxon>Melastoma</taxon>
    </lineage>
</organism>
<dbReference type="Proteomes" id="UP001057402">
    <property type="component" value="Chromosome 7"/>
</dbReference>
<evidence type="ECO:0000313" key="1">
    <source>
        <dbReference type="EMBL" id="KAI4338404.1"/>
    </source>
</evidence>
<dbReference type="EMBL" id="CM042886">
    <property type="protein sequence ID" value="KAI4338404.1"/>
    <property type="molecule type" value="Genomic_DNA"/>
</dbReference>
<gene>
    <name evidence="1" type="ORF">MLD38_023468</name>
</gene>
<comment type="caution">
    <text evidence="1">The sequence shown here is derived from an EMBL/GenBank/DDBJ whole genome shotgun (WGS) entry which is preliminary data.</text>
</comment>
<name>A0ACB9NS69_9MYRT</name>
<keyword evidence="2" id="KW-1185">Reference proteome</keyword>
<proteinExistence type="predicted"/>
<evidence type="ECO:0000313" key="2">
    <source>
        <dbReference type="Proteomes" id="UP001057402"/>
    </source>
</evidence>
<sequence length="140" mass="16391">MFEERLLIQVWNLKYIHQFFREKNGPVLSKMLPTCKLLIYELPYSFSQFLFDVRSSWSPLNRDAHLSGHSGYFSDRSHHKSALCYNLGIMWVGVPINLGKALRDIQPIKFKVMAAPWTIFCFSSIFLAFILDSLFSMFRS</sequence>